<dbReference type="Pfam" id="PF05380">
    <property type="entry name" value="Peptidase_A17"/>
    <property type="match status" value="1"/>
</dbReference>
<keyword evidence="2" id="KW-1185">Reference proteome</keyword>
<dbReference type="InterPro" id="IPR008042">
    <property type="entry name" value="Retrotrans_Pao"/>
</dbReference>
<organism evidence="1 2">
    <name type="scientific">Haemaphysalis longicornis</name>
    <name type="common">Bush tick</name>
    <dbReference type="NCBI Taxonomy" id="44386"/>
    <lineage>
        <taxon>Eukaryota</taxon>
        <taxon>Metazoa</taxon>
        <taxon>Ecdysozoa</taxon>
        <taxon>Arthropoda</taxon>
        <taxon>Chelicerata</taxon>
        <taxon>Arachnida</taxon>
        <taxon>Acari</taxon>
        <taxon>Parasitiformes</taxon>
        <taxon>Ixodida</taxon>
        <taxon>Ixodoidea</taxon>
        <taxon>Ixodidae</taxon>
        <taxon>Haemaphysalinae</taxon>
        <taxon>Haemaphysalis</taxon>
    </lineage>
</organism>
<protein>
    <submittedName>
        <fullName evidence="1">Uncharacterized protein</fullName>
    </submittedName>
</protein>
<reference evidence="1 2" key="1">
    <citation type="journal article" date="2020" name="Cell">
        <title>Large-Scale Comparative Analyses of Tick Genomes Elucidate Their Genetic Diversity and Vector Capacities.</title>
        <authorList>
            <consortium name="Tick Genome and Microbiome Consortium (TIGMIC)"/>
            <person name="Jia N."/>
            <person name="Wang J."/>
            <person name="Shi W."/>
            <person name="Du L."/>
            <person name="Sun Y."/>
            <person name="Zhan W."/>
            <person name="Jiang J.F."/>
            <person name="Wang Q."/>
            <person name="Zhang B."/>
            <person name="Ji P."/>
            <person name="Bell-Sakyi L."/>
            <person name="Cui X.M."/>
            <person name="Yuan T.T."/>
            <person name="Jiang B.G."/>
            <person name="Yang W.F."/>
            <person name="Lam T.T."/>
            <person name="Chang Q.C."/>
            <person name="Ding S.J."/>
            <person name="Wang X.J."/>
            <person name="Zhu J.G."/>
            <person name="Ruan X.D."/>
            <person name="Zhao L."/>
            <person name="Wei J.T."/>
            <person name="Ye R.Z."/>
            <person name="Que T.C."/>
            <person name="Du C.H."/>
            <person name="Zhou Y.H."/>
            <person name="Cheng J.X."/>
            <person name="Dai P.F."/>
            <person name="Guo W.B."/>
            <person name="Han X.H."/>
            <person name="Huang E.J."/>
            <person name="Li L.F."/>
            <person name="Wei W."/>
            <person name="Gao Y.C."/>
            <person name="Liu J.Z."/>
            <person name="Shao H.Z."/>
            <person name="Wang X."/>
            <person name="Wang C.C."/>
            <person name="Yang T.C."/>
            <person name="Huo Q.B."/>
            <person name="Li W."/>
            <person name="Chen H.Y."/>
            <person name="Chen S.E."/>
            <person name="Zhou L.G."/>
            <person name="Ni X.B."/>
            <person name="Tian J.H."/>
            <person name="Sheng Y."/>
            <person name="Liu T."/>
            <person name="Pan Y.S."/>
            <person name="Xia L.Y."/>
            <person name="Li J."/>
            <person name="Zhao F."/>
            <person name="Cao W.C."/>
        </authorList>
    </citation>
    <scope>NUCLEOTIDE SEQUENCE [LARGE SCALE GENOMIC DNA]</scope>
    <source>
        <strain evidence="1">HaeL-2018</strain>
    </source>
</reference>
<sequence>MIGANFGDGQTSKVLHVFSDASPKAYGAVAYIVTTSAAGRRRPLDNAQNRSGTSETTVFAPTRVIWSENRRAVVPIPRKCVEIKTRSGMIVHCIYSCCVLNEVFRQPMKPIRGQPSYRVANTNKP</sequence>
<accession>A0A9J6GZ75</accession>
<dbReference type="EMBL" id="JABSTR010000010">
    <property type="protein sequence ID" value="KAH9379968.1"/>
    <property type="molecule type" value="Genomic_DNA"/>
</dbReference>
<evidence type="ECO:0000313" key="1">
    <source>
        <dbReference type="EMBL" id="KAH9379968.1"/>
    </source>
</evidence>
<dbReference type="Proteomes" id="UP000821853">
    <property type="component" value="Chromosome 8"/>
</dbReference>
<comment type="caution">
    <text evidence="1">The sequence shown here is derived from an EMBL/GenBank/DDBJ whole genome shotgun (WGS) entry which is preliminary data.</text>
</comment>
<dbReference type="VEuPathDB" id="VectorBase:HLOH_042122"/>
<name>A0A9J6GZ75_HAELO</name>
<dbReference type="AlphaFoldDB" id="A0A9J6GZ75"/>
<gene>
    <name evidence="1" type="ORF">HPB48_013222</name>
</gene>
<evidence type="ECO:0000313" key="2">
    <source>
        <dbReference type="Proteomes" id="UP000821853"/>
    </source>
</evidence>
<dbReference type="OrthoDB" id="5876180at2759"/>
<proteinExistence type="predicted"/>